<name>A0ABV2B560_9LACO</name>
<keyword evidence="3" id="KW-1185">Reference proteome</keyword>
<accession>A0ABV2B560</accession>
<evidence type="ECO:0000259" key="1">
    <source>
        <dbReference type="Pfam" id="PF12323"/>
    </source>
</evidence>
<comment type="caution">
    <text evidence="2">The sequence shown here is derived from an EMBL/GenBank/DDBJ whole genome shotgun (WGS) entry which is preliminary data.</text>
</comment>
<sequence length="137" mass="15937">MKQRSNASASIVKFGVSQIKVYPSREQKALLFKTFGANRWFWNQIKSMTDQRYQNNPHLFFPSAGSLKILLPQLKKEHAWLKEVNSTSYKLQRNTTAMHRKLSLSKLQSAENRPSLNHAIIIFKQQPLKTLVIRLKV</sequence>
<reference evidence="2" key="1">
    <citation type="submission" date="2024-06" db="EMBL/GenBank/DDBJ databases">
        <title>Vaginal Lactobacillus fatty acid response mechanisms reveal a metabolite-targeted strategy for bacterial vaginosis treatment.</title>
        <authorList>
            <person name="Zhu M."/>
            <person name="Blainey P.C."/>
            <person name="Bloom S.M."/>
            <person name="Kwon D.S."/>
        </authorList>
    </citation>
    <scope>NUCLEOTIDE SEQUENCE</scope>
    <source>
        <strain evidence="2">194_F1_1</strain>
    </source>
</reference>
<dbReference type="Proteomes" id="UP001434419">
    <property type="component" value="Unassembled WGS sequence"/>
</dbReference>
<dbReference type="EMBL" id="JBETVU010000007">
    <property type="protein sequence ID" value="MES5148405.1"/>
    <property type="molecule type" value="Genomic_DNA"/>
</dbReference>
<evidence type="ECO:0000313" key="3">
    <source>
        <dbReference type="Proteomes" id="UP001434419"/>
    </source>
</evidence>
<dbReference type="Pfam" id="PF12323">
    <property type="entry name" value="HTH_OrfB_IS605"/>
    <property type="match status" value="1"/>
</dbReference>
<proteinExistence type="predicted"/>
<dbReference type="InterPro" id="IPR021027">
    <property type="entry name" value="Transposase_put_HTH"/>
</dbReference>
<dbReference type="RefSeq" id="WP_317985638.1">
    <property type="nucleotide sequence ID" value="NZ_CP083390.1"/>
</dbReference>
<evidence type="ECO:0000313" key="2">
    <source>
        <dbReference type="EMBL" id="MES5148405.1"/>
    </source>
</evidence>
<organism evidence="2 3">
    <name type="scientific">Lactobacillus crispatus</name>
    <dbReference type="NCBI Taxonomy" id="47770"/>
    <lineage>
        <taxon>Bacteria</taxon>
        <taxon>Bacillati</taxon>
        <taxon>Bacillota</taxon>
        <taxon>Bacilli</taxon>
        <taxon>Lactobacillales</taxon>
        <taxon>Lactobacillaceae</taxon>
        <taxon>Lactobacillus</taxon>
    </lineage>
</organism>
<feature type="domain" description="Transposase putative helix-turn-helix" evidence="1">
    <location>
        <begin position="19"/>
        <end position="56"/>
    </location>
</feature>
<protein>
    <submittedName>
        <fullName evidence="2">Helix-turn-helix domain-containing protein</fullName>
    </submittedName>
</protein>
<gene>
    <name evidence="2" type="ORF">ABVC42_00320</name>
</gene>